<dbReference type="KEGG" id="cai:Caci_8458"/>
<gene>
    <name evidence="5" type="ordered locus">Caci_8458</name>
</gene>
<dbReference type="Gene3D" id="2.170.150.20">
    <property type="entry name" value="Peptide methionine sulfoxide reductase"/>
    <property type="match status" value="1"/>
</dbReference>
<dbReference type="InterPro" id="IPR002579">
    <property type="entry name" value="Met_Sox_Rdtase_MsrB_dom"/>
</dbReference>
<dbReference type="AlphaFoldDB" id="C7PX24"/>
<dbReference type="SUPFAM" id="SSF51316">
    <property type="entry name" value="Mss4-like"/>
    <property type="match status" value="1"/>
</dbReference>
<evidence type="ECO:0000259" key="4">
    <source>
        <dbReference type="PROSITE" id="PS51790"/>
    </source>
</evidence>
<feature type="domain" description="MsrB" evidence="4">
    <location>
        <begin position="9"/>
        <end position="132"/>
    </location>
</feature>
<dbReference type="InterPro" id="IPR011057">
    <property type="entry name" value="Mss4-like_sf"/>
</dbReference>
<reference evidence="5 6" key="1">
    <citation type="journal article" date="2009" name="Stand. Genomic Sci.">
        <title>Complete genome sequence of Catenulispora acidiphila type strain (ID 139908).</title>
        <authorList>
            <person name="Copeland A."/>
            <person name="Lapidus A."/>
            <person name="Glavina Del Rio T."/>
            <person name="Nolan M."/>
            <person name="Lucas S."/>
            <person name="Chen F."/>
            <person name="Tice H."/>
            <person name="Cheng J.F."/>
            <person name="Bruce D."/>
            <person name="Goodwin L."/>
            <person name="Pitluck S."/>
            <person name="Mikhailova N."/>
            <person name="Pati A."/>
            <person name="Ivanova N."/>
            <person name="Mavromatis K."/>
            <person name="Chen A."/>
            <person name="Palaniappan K."/>
            <person name="Chain P."/>
            <person name="Land M."/>
            <person name="Hauser L."/>
            <person name="Chang Y.J."/>
            <person name="Jeffries C.D."/>
            <person name="Chertkov O."/>
            <person name="Brettin T."/>
            <person name="Detter J.C."/>
            <person name="Han C."/>
            <person name="Ali Z."/>
            <person name="Tindall B.J."/>
            <person name="Goker M."/>
            <person name="Bristow J."/>
            <person name="Eisen J.A."/>
            <person name="Markowitz V."/>
            <person name="Hugenholtz P."/>
            <person name="Kyrpides N.C."/>
            <person name="Klenk H.P."/>
        </authorList>
    </citation>
    <scope>NUCLEOTIDE SEQUENCE [LARGE SCALE GENOMIC DNA]</scope>
    <source>
        <strain evidence="6">DSM 44928 / JCM 14897 / NBRC 102108 / NRRL B-24433 / ID139908</strain>
    </source>
</reference>
<keyword evidence="2" id="KW-0560">Oxidoreductase</keyword>
<keyword evidence="6" id="KW-1185">Reference proteome</keyword>
<dbReference type="PROSITE" id="PS51790">
    <property type="entry name" value="MSRB"/>
    <property type="match status" value="1"/>
</dbReference>
<dbReference type="RefSeq" id="WP_015797006.1">
    <property type="nucleotide sequence ID" value="NC_013131.1"/>
</dbReference>
<dbReference type="Pfam" id="PF01641">
    <property type="entry name" value="SelR"/>
    <property type="match status" value="1"/>
</dbReference>
<evidence type="ECO:0000256" key="3">
    <source>
        <dbReference type="ARBA" id="ARBA00048488"/>
    </source>
</evidence>
<dbReference type="GO" id="GO:0033743">
    <property type="term" value="F:peptide-methionine (R)-S-oxide reductase activity"/>
    <property type="evidence" value="ECO:0007669"/>
    <property type="project" value="UniProtKB-EC"/>
</dbReference>
<dbReference type="OrthoDB" id="9785497at2"/>
<dbReference type="NCBIfam" id="TIGR00357">
    <property type="entry name" value="peptide-methionine (R)-S-oxide reductase MsrB"/>
    <property type="match status" value="1"/>
</dbReference>
<dbReference type="GO" id="GO:0030091">
    <property type="term" value="P:protein repair"/>
    <property type="evidence" value="ECO:0007669"/>
    <property type="project" value="InterPro"/>
</dbReference>
<sequence>MVYKVERTEAEWRQHLGPAAYKTLREFGTENPWSGAYVENDDSGIYLCRGCDTALFGSQSKFNAECGWAAFASPLTDDLIEKYEDRSQGMLRTEIRCSTCGSHLGYLFQDAPEELGGWRYCVNSIGLFLRESVSSGASGSASGSVSSTAS</sequence>
<protein>
    <recommendedName>
        <fullName evidence="1">peptide-methionine (R)-S-oxide reductase</fullName>
        <ecNumber evidence="1">1.8.4.12</ecNumber>
    </recommendedName>
</protein>
<evidence type="ECO:0000313" key="5">
    <source>
        <dbReference type="EMBL" id="ACU77281.1"/>
    </source>
</evidence>
<dbReference type="eggNOG" id="COG0229">
    <property type="taxonomic scope" value="Bacteria"/>
</dbReference>
<organism evidence="5 6">
    <name type="scientific">Catenulispora acidiphila (strain DSM 44928 / JCM 14897 / NBRC 102108 / NRRL B-24433 / ID139908)</name>
    <dbReference type="NCBI Taxonomy" id="479433"/>
    <lineage>
        <taxon>Bacteria</taxon>
        <taxon>Bacillati</taxon>
        <taxon>Actinomycetota</taxon>
        <taxon>Actinomycetes</taxon>
        <taxon>Catenulisporales</taxon>
        <taxon>Catenulisporaceae</taxon>
        <taxon>Catenulispora</taxon>
    </lineage>
</organism>
<evidence type="ECO:0000256" key="2">
    <source>
        <dbReference type="ARBA" id="ARBA00023002"/>
    </source>
</evidence>
<dbReference type="InterPro" id="IPR028427">
    <property type="entry name" value="Met_Sox_Rdtase_MsrB"/>
</dbReference>
<name>C7PX24_CATAD</name>
<proteinExistence type="predicted"/>
<dbReference type="GO" id="GO:0005737">
    <property type="term" value="C:cytoplasm"/>
    <property type="evidence" value="ECO:0007669"/>
    <property type="project" value="TreeGrafter"/>
</dbReference>
<evidence type="ECO:0000256" key="1">
    <source>
        <dbReference type="ARBA" id="ARBA00012499"/>
    </source>
</evidence>
<accession>C7PX24</accession>
<dbReference type="STRING" id="479433.Caci_8458"/>
<comment type="catalytic activity">
    <reaction evidence="3">
        <text>L-methionyl-[protein] + [thioredoxin]-disulfide + H2O = L-methionyl-(R)-S-oxide-[protein] + [thioredoxin]-dithiol</text>
        <dbReference type="Rhea" id="RHEA:24164"/>
        <dbReference type="Rhea" id="RHEA-COMP:10698"/>
        <dbReference type="Rhea" id="RHEA-COMP:10700"/>
        <dbReference type="Rhea" id="RHEA-COMP:12313"/>
        <dbReference type="Rhea" id="RHEA-COMP:12314"/>
        <dbReference type="ChEBI" id="CHEBI:15377"/>
        <dbReference type="ChEBI" id="CHEBI:16044"/>
        <dbReference type="ChEBI" id="CHEBI:29950"/>
        <dbReference type="ChEBI" id="CHEBI:45764"/>
        <dbReference type="ChEBI" id="CHEBI:50058"/>
        <dbReference type="EC" id="1.8.4.12"/>
    </reaction>
</comment>
<evidence type="ECO:0000313" key="6">
    <source>
        <dbReference type="Proteomes" id="UP000000851"/>
    </source>
</evidence>
<dbReference type="EC" id="1.8.4.12" evidence="1"/>
<dbReference type="PANTHER" id="PTHR10173:SF52">
    <property type="entry name" value="METHIONINE-R-SULFOXIDE REDUCTASE B1"/>
    <property type="match status" value="1"/>
</dbReference>
<dbReference type="PANTHER" id="PTHR10173">
    <property type="entry name" value="METHIONINE SULFOXIDE REDUCTASE"/>
    <property type="match status" value="1"/>
</dbReference>
<dbReference type="Proteomes" id="UP000000851">
    <property type="component" value="Chromosome"/>
</dbReference>
<dbReference type="InParanoid" id="C7PX24"/>
<dbReference type="EMBL" id="CP001700">
    <property type="protein sequence ID" value="ACU77281.1"/>
    <property type="molecule type" value="Genomic_DNA"/>
</dbReference>
<dbReference type="GO" id="GO:0006979">
    <property type="term" value="P:response to oxidative stress"/>
    <property type="evidence" value="ECO:0007669"/>
    <property type="project" value="InterPro"/>
</dbReference>
<dbReference type="HOGENOM" id="CLU_031040_8_5_11"/>